<feature type="compositionally biased region" description="Low complexity" evidence="5">
    <location>
        <begin position="513"/>
        <end position="558"/>
    </location>
</feature>
<dbReference type="GO" id="GO:0000407">
    <property type="term" value="C:phagophore assembly site"/>
    <property type="evidence" value="ECO:0007669"/>
    <property type="project" value="TreeGrafter"/>
</dbReference>
<protein>
    <recommendedName>
        <fullName evidence="6">ZZ-type domain-containing protein</fullName>
    </recommendedName>
</protein>
<dbReference type="OrthoDB" id="661148at2759"/>
<dbReference type="Gene3D" id="3.30.60.90">
    <property type="match status" value="2"/>
</dbReference>
<feature type="region of interest" description="Disordered" evidence="5">
    <location>
        <begin position="339"/>
        <end position="385"/>
    </location>
</feature>
<feature type="compositionally biased region" description="Basic and acidic residues" evidence="5">
    <location>
        <begin position="372"/>
        <end position="382"/>
    </location>
</feature>
<dbReference type="CDD" id="cd02249">
    <property type="entry name" value="ZZ"/>
    <property type="match status" value="1"/>
</dbReference>
<keyword evidence="3" id="KW-0862">Zinc</keyword>
<feature type="region of interest" description="Disordered" evidence="5">
    <location>
        <begin position="978"/>
        <end position="1099"/>
    </location>
</feature>
<feature type="compositionally biased region" description="Basic and acidic residues" evidence="5">
    <location>
        <begin position="207"/>
        <end position="221"/>
    </location>
</feature>
<feature type="compositionally biased region" description="Low complexity" evidence="5">
    <location>
        <begin position="1297"/>
        <end position="1313"/>
    </location>
</feature>
<dbReference type="FunFam" id="3.30.60.90:FF:000007">
    <property type="entry name" value="Next to BRCA1 gene 1 protein"/>
    <property type="match status" value="1"/>
</dbReference>
<proteinExistence type="predicted"/>
<feature type="region of interest" description="Disordered" evidence="5">
    <location>
        <begin position="853"/>
        <end position="886"/>
    </location>
</feature>
<evidence type="ECO:0000313" key="8">
    <source>
        <dbReference type="Proteomes" id="UP001150569"/>
    </source>
</evidence>
<evidence type="ECO:0000259" key="6">
    <source>
        <dbReference type="PROSITE" id="PS50135"/>
    </source>
</evidence>
<feature type="region of interest" description="Disordered" evidence="5">
    <location>
        <begin position="1127"/>
        <end position="1165"/>
    </location>
</feature>
<feature type="compositionally biased region" description="Pro residues" evidence="5">
    <location>
        <begin position="1143"/>
        <end position="1152"/>
    </location>
</feature>
<evidence type="ECO:0000256" key="1">
    <source>
        <dbReference type="ARBA" id="ARBA00022723"/>
    </source>
</evidence>
<feature type="compositionally biased region" description="Polar residues" evidence="5">
    <location>
        <begin position="1011"/>
        <end position="1024"/>
    </location>
</feature>
<dbReference type="GO" id="GO:0008270">
    <property type="term" value="F:zinc ion binding"/>
    <property type="evidence" value="ECO:0007669"/>
    <property type="project" value="UniProtKB-KW"/>
</dbReference>
<feature type="compositionally biased region" description="Low complexity" evidence="5">
    <location>
        <begin position="1229"/>
        <end position="1247"/>
    </location>
</feature>
<dbReference type="CDD" id="cd14947">
    <property type="entry name" value="NBR1_like"/>
    <property type="match status" value="1"/>
</dbReference>
<dbReference type="EMBL" id="JANBPT010000519">
    <property type="protein sequence ID" value="KAJ1918048.1"/>
    <property type="molecule type" value="Genomic_DNA"/>
</dbReference>
<feature type="region of interest" description="Disordered" evidence="5">
    <location>
        <begin position="1297"/>
        <end position="1329"/>
    </location>
</feature>
<feature type="compositionally biased region" description="Pro residues" evidence="5">
    <location>
        <begin position="1070"/>
        <end position="1091"/>
    </location>
</feature>
<dbReference type="CDD" id="cd02340">
    <property type="entry name" value="ZZ_NBR1_like"/>
    <property type="match status" value="1"/>
</dbReference>
<feature type="region of interest" description="Disordered" evidence="5">
    <location>
        <begin position="1366"/>
        <end position="1412"/>
    </location>
</feature>
<reference evidence="7" key="1">
    <citation type="submission" date="2022-07" db="EMBL/GenBank/DDBJ databases">
        <title>Phylogenomic reconstructions and comparative analyses of Kickxellomycotina fungi.</title>
        <authorList>
            <person name="Reynolds N.K."/>
            <person name="Stajich J.E."/>
            <person name="Barry K."/>
            <person name="Grigoriev I.V."/>
            <person name="Crous P."/>
            <person name="Smith M.E."/>
        </authorList>
    </citation>
    <scope>NUCLEOTIDE SEQUENCE</scope>
    <source>
        <strain evidence="7">RSA 861</strain>
    </source>
</reference>
<keyword evidence="8" id="KW-1185">Reference proteome</keyword>
<feature type="region of interest" description="Disordered" evidence="5">
    <location>
        <begin position="200"/>
        <end position="221"/>
    </location>
</feature>
<feature type="domain" description="ZZ-type" evidence="6">
    <location>
        <begin position="429"/>
        <end position="480"/>
    </location>
</feature>
<name>A0A9W8A272_9FUNG</name>
<dbReference type="GO" id="GO:0043130">
    <property type="term" value="F:ubiquitin binding"/>
    <property type="evidence" value="ECO:0007669"/>
    <property type="project" value="TreeGrafter"/>
</dbReference>
<dbReference type="Gene3D" id="2.60.40.10">
    <property type="entry name" value="Immunoglobulins"/>
    <property type="match status" value="1"/>
</dbReference>
<dbReference type="InterPro" id="IPR043145">
    <property type="entry name" value="Znf_ZZ_sf"/>
</dbReference>
<dbReference type="Pfam" id="PF16158">
    <property type="entry name" value="N_BRCA1_IG"/>
    <property type="match status" value="1"/>
</dbReference>
<feature type="region of interest" description="Disordered" evidence="5">
    <location>
        <begin position="1186"/>
        <end position="1284"/>
    </location>
</feature>
<dbReference type="PROSITE" id="PS01357">
    <property type="entry name" value="ZF_ZZ_1"/>
    <property type="match status" value="1"/>
</dbReference>
<dbReference type="SUPFAM" id="SSF57850">
    <property type="entry name" value="RING/U-box"/>
    <property type="match status" value="2"/>
</dbReference>
<comment type="caution">
    <text evidence="7">The sequence shown here is derived from an EMBL/GenBank/DDBJ whole genome shotgun (WGS) entry which is preliminary data.</text>
</comment>
<evidence type="ECO:0000313" key="7">
    <source>
        <dbReference type="EMBL" id="KAJ1918048.1"/>
    </source>
</evidence>
<dbReference type="PANTHER" id="PTHR20930">
    <property type="entry name" value="OVARIAN CARCINOMA ANTIGEN CA125-RELATED"/>
    <property type="match status" value="1"/>
</dbReference>
<accession>A0A9W8A272</accession>
<dbReference type="Proteomes" id="UP001150569">
    <property type="component" value="Unassembled WGS sequence"/>
</dbReference>
<dbReference type="GO" id="GO:0016236">
    <property type="term" value="P:macroautophagy"/>
    <property type="evidence" value="ECO:0007669"/>
    <property type="project" value="TreeGrafter"/>
</dbReference>
<feature type="region of interest" description="Disordered" evidence="5">
    <location>
        <begin position="97"/>
        <end position="186"/>
    </location>
</feature>
<evidence type="ECO:0000256" key="2">
    <source>
        <dbReference type="ARBA" id="ARBA00022771"/>
    </source>
</evidence>
<dbReference type="InterPro" id="IPR000433">
    <property type="entry name" value="Znf_ZZ"/>
</dbReference>
<feature type="compositionally biased region" description="Pro residues" evidence="5">
    <location>
        <begin position="1196"/>
        <end position="1209"/>
    </location>
</feature>
<sequence>MGLPVTIKLQLNNQTRRKTFPNIHNINFYELAYLIQDLFGITEPLTLLYLNRKLRLKIVENQHDLERALLDAEYQAVNAEPSQSRVRMKLAVIIGSQLQDGHGRPSSPAGSRHSGGSDDTDELPPASRRPGDTDSHRKFHVLSPTAEDPADVSSRPVPTSGPPEGKNAGATDTHLVPRRLPPGSPSRSRLVRIVVDENGDEQQLELSRSRDALHPSRWSTDGRTDVVAQGMVHPATQEALDTLRTELQALNRSVHDISAFVRLFMYSHADAESRSQFWYDEPNGPPPRDPESQIVLCHNCRGVILGKQWACHTCSDFNLCTRCYHADKQHPHVLHLAQGTSVGSDSDTGLGGAPSVPPPPPLATPLKSAIKPTDRERDDRRVRVQSPTQGDFHVVSRLTDIAGSAGSASDSVTSLVAAADPAPEASVVHPDVFCDQCHREVRGIRYKCANCSEYNLCDACESYNVHDPNHVFLKLRRPIDPFAPSVDSSFSQLAIDPNVSRILSPPKTMPGISTSLPASSPTVAPSLPSSSSSITPSGNGTTTTTAIKTPSPSKAPSSPQSPPPVGTEAPPPLPPPPPMVARPPPPEIIISPPTRPTTAGTNSSASSLAPPLPPPPALTSPPSAPARPSPSPLTGSAAGVNGASDNRPQARWLTRSSATDHQRFVPGARIPKTWLVCNDGDTFWPITTRLVCTGGHPAVRSERAFFPVGSIRPGQTAYVTAVMYAPDRPGNYTTYWRLTPADGPAFGDTLAAYVQVAPRQPYVPDVYTASAEPLLMAGLTGTTTPTPPPGAAMPPPPSPAFPFDPATAYSLPPVDSAGSVAGPFPPPPWLQQPLPPAMSLYGSLAGNTSALPLGPPMSYPPRTRPGQPFRVPPPGPTGGPLDSSILGRRPHRYSVPNLSRPPQVSPHQSLLASAVPLEQANLSHLVPATPPLPPHLMQVPLHHSQPLLPPYPVGPPSGSHLVPETPPLPPHISQIQFQPTLPPSPSMVPGGHLVPETPPMGAHGSHLRLQSPVSTHGATAPVQQASSAALPPLPPPPSMPRPPEASSEHLHHAPLTPELTSPVVPASDASPPPSGPQPLPQSPGAVTPPVPMTAVEPNLTLPQNATPLVSKLNLPDVEVALEAAANSLSPVPSDPTGVAGSVSPPPLPPLPGLPEATDPGRVSRARLRMPDADEAIAAAQQIDAGQLGHQGYPNYLPSPPPMPPPPPPGAFITSAPNVSFQYEPYNTGPSSLSEMSPMAMPSPSQTMTYHQARPSPPLPPMGPYSGPNPSVLNEAHYSAASGGAASSAFTQTFPAVAPLPSSLTSPPTLASAPNDSRRIVPSDTDSFPSELSSEVLLTSNLLSLHSPTPSIEGSETAHSVILPVTMPVPTSRPQGGPAGFSFSGSVPVNQSLPISRGQPPQLPLPPHAQRSR</sequence>
<evidence type="ECO:0000256" key="4">
    <source>
        <dbReference type="PROSITE-ProRule" id="PRU00228"/>
    </source>
</evidence>
<feature type="compositionally biased region" description="Pro residues" evidence="5">
    <location>
        <begin position="610"/>
        <end position="631"/>
    </location>
</feature>
<dbReference type="GO" id="GO:0070013">
    <property type="term" value="C:intracellular organelle lumen"/>
    <property type="evidence" value="ECO:0007669"/>
    <property type="project" value="UniProtKB-ARBA"/>
</dbReference>
<evidence type="ECO:0000256" key="3">
    <source>
        <dbReference type="ARBA" id="ARBA00022833"/>
    </source>
</evidence>
<feature type="compositionally biased region" description="Pro residues" evidence="5">
    <location>
        <begin position="559"/>
        <end position="587"/>
    </location>
</feature>
<feature type="compositionally biased region" description="Polar residues" evidence="5">
    <location>
        <begin position="1382"/>
        <end position="1393"/>
    </location>
</feature>
<keyword evidence="2 4" id="KW-0863">Zinc-finger</keyword>
<feature type="compositionally biased region" description="Pro residues" evidence="5">
    <location>
        <begin position="853"/>
        <end position="863"/>
    </location>
</feature>
<dbReference type="InterPro" id="IPR013783">
    <property type="entry name" value="Ig-like_fold"/>
</dbReference>
<feature type="compositionally biased region" description="Low complexity" evidence="5">
    <location>
        <begin position="588"/>
        <end position="609"/>
    </location>
</feature>
<keyword evidence="1" id="KW-0479">Metal-binding</keyword>
<gene>
    <name evidence="7" type="ORF">IWQ60_007610</name>
</gene>
<organism evidence="7 8">
    <name type="scientific">Tieghemiomyces parasiticus</name>
    <dbReference type="NCBI Taxonomy" id="78921"/>
    <lineage>
        <taxon>Eukaryota</taxon>
        <taxon>Fungi</taxon>
        <taxon>Fungi incertae sedis</taxon>
        <taxon>Zoopagomycota</taxon>
        <taxon>Kickxellomycotina</taxon>
        <taxon>Dimargaritomycetes</taxon>
        <taxon>Dimargaritales</taxon>
        <taxon>Dimargaritaceae</taxon>
        <taxon>Tieghemiomyces</taxon>
    </lineage>
</organism>
<dbReference type="PANTHER" id="PTHR20930:SF0">
    <property type="entry name" value="PROTEIN ILRUN"/>
    <property type="match status" value="1"/>
</dbReference>
<feature type="region of interest" description="Disordered" evidence="5">
    <location>
        <begin position="503"/>
        <end position="649"/>
    </location>
</feature>
<dbReference type="InterPro" id="IPR032350">
    <property type="entry name" value="Nbr1_FW"/>
</dbReference>
<dbReference type="Pfam" id="PF00569">
    <property type="entry name" value="ZZ"/>
    <property type="match status" value="2"/>
</dbReference>
<dbReference type="SMART" id="SM00291">
    <property type="entry name" value="ZnF_ZZ"/>
    <property type="match status" value="2"/>
</dbReference>
<evidence type="ECO:0000256" key="5">
    <source>
        <dbReference type="SAM" id="MobiDB-lite"/>
    </source>
</evidence>
<feature type="compositionally biased region" description="Pro residues" evidence="5">
    <location>
        <begin position="1031"/>
        <end position="1043"/>
    </location>
</feature>
<dbReference type="PROSITE" id="PS50135">
    <property type="entry name" value="ZF_ZZ_2"/>
    <property type="match status" value="1"/>
</dbReference>